<organism evidence="2 3">
    <name type="scientific">Aliikangiella marina</name>
    <dbReference type="NCBI Taxonomy" id="1712262"/>
    <lineage>
        <taxon>Bacteria</taxon>
        <taxon>Pseudomonadati</taxon>
        <taxon>Pseudomonadota</taxon>
        <taxon>Gammaproteobacteria</taxon>
        <taxon>Oceanospirillales</taxon>
        <taxon>Pleioneaceae</taxon>
        <taxon>Aliikangiella</taxon>
    </lineage>
</organism>
<feature type="domain" description="Rhodanese" evidence="1">
    <location>
        <begin position="22"/>
        <end position="49"/>
    </location>
</feature>
<dbReference type="OrthoDB" id="9804312at2"/>
<protein>
    <submittedName>
        <fullName evidence="2">Methyltransferase domain-containing protein</fullName>
    </submittedName>
</protein>
<dbReference type="Pfam" id="PF03848">
    <property type="entry name" value="TehB"/>
    <property type="match status" value="1"/>
</dbReference>
<dbReference type="Gene3D" id="3.40.50.150">
    <property type="entry name" value="Vaccinia Virus protein VP39"/>
    <property type="match status" value="1"/>
</dbReference>
<accession>A0A545T950</accession>
<dbReference type="EMBL" id="VIKR01000003">
    <property type="protein sequence ID" value="TQV73747.1"/>
    <property type="molecule type" value="Genomic_DNA"/>
</dbReference>
<dbReference type="InterPro" id="IPR015985">
    <property type="entry name" value="TehB-like_dom"/>
</dbReference>
<gene>
    <name evidence="2" type="ORF">FLL45_12820</name>
</gene>
<keyword evidence="2" id="KW-0489">Methyltransferase</keyword>
<dbReference type="InterPro" id="IPR029063">
    <property type="entry name" value="SAM-dependent_MTases_sf"/>
</dbReference>
<evidence type="ECO:0000259" key="1">
    <source>
        <dbReference type="PROSITE" id="PS50206"/>
    </source>
</evidence>
<reference evidence="2 3" key="1">
    <citation type="submission" date="2019-06" db="EMBL/GenBank/DDBJ databases">
        <title>Draft genome of Aliikangiella marina GYP-15.</title>
        <authorList>
            <person name="Wang G."/>
        </authorList>
    </citation>
    <scope>NUCLEOTIDE SEQUENCE [LARGE SCALE GENOMIC DNA]</scope>
    <source>
        <strain evidence="2 3">GYP-15</strain>
    </source>
</reference>
<dbReference type="CDD" id="cd02440">
    <property type="entry name" value="AdoMet_MTases"/>
    <property type="match status" value="1"/>
</dbReference>
<evidence type="ECO:0000313" key="3">
    <source>
        <dbReference type="Proteomes" id="UP000317839"/>
    </source>
</evidence>
<comment type="caution">
    <text evidence="2">The sequence shown here is derived from an EMBL/GenBank/DDBJ whole genome shotgun (WGS) entry which is preliminary data.</text>
</comment>
<dbReference type="Proteomes" id="UP000317839">
    <property type="component" value="Unassembled WGS sequence"/>
</dbReference>
<proteinExistence type="predicted"/>
<dbReference type="RefSeq" id="WP_142942455.1">
    <property type="nucleotide sequence ID" value="NZ_VIKR01000003.1"/>
</dbReference>
<dbReference type="InterPro" id="IPR001763">
    <property type="entry name" value="Rhodanese-like_dom"/>
</dbReference>
<dbReference type="CDD" id="cd00158">
    <property type="entry name" value="RHOD"/>
    <property type="match status" value="1"/>
</dbReference>
<dbReference type="InterPro" id="IPR036873">
    <property type="entry name" value="Rhodanese-like_dom_sf"/>
</dbReference>
<dbReference type="PANTHER" id="PTHR43464:SF49">
    <property type="entry name" value="TELLURITE METHYLTRANSFERASE"/>
    <property type="match status" value="1"/>
</dbReference>
<name>A0A545T950_9GAMM</name>
<evidence type="ECO:0000313" key="2">
    <source>
        <dbReference type="EMBL" id="TQV73747.1"/>
    </source>
</evidence>
<dbReference type="SUPFAM" id="SSF52821">
    <property type="entry name" value="Rhodanese/Cell cycle control phosphatase"/>
    <property type="match status" value="1"/>
</dbReference>
<dbReference type="SUPFAM" id="SSF53335">
    <property type="entry name" value="S-adenosyl-L-methionine-dependent methyltransferases"/>
    <property type="match status" value="1"/>
</dbReference>
<keyword evidence="3" id="KW-1185">Reference proteome</keyword>
<keyword evidence="2" id="KW-0808">Transferase</keyword>
<dbReference type="GO" id="GO:0032259">
    <property type="term" value="P:methylation"/>
    <property type="evidence" value="ECO:0007669"/>
    <property type="project" value="UniProtKB-KW"/>
</dbReference>
<dbReference type="GO" id="GO:0008168">
    <property type="term" value="F:methyltransferase activity"/>
    <property type="evidence" value="ECO:0007669"/>
    <property type="project" value="UniProtKB-KW"/>
</dbReference>
<dbReference type="Gene3D" id="3.40.250.10">
    <property type="entry name" value="Rhodanese-like domain"/>
    <property type="match status" value="1"/>
</dbReference>
<dbReference type="PANTHER" id="PTHR43464">
    <property type="entry name" value="METHYLTRANSFERASE"/>
    <property type="match status" value="1"/>
</dbReference>
<dbReference type="PROSITE" id="PS50206">
    <property type="entry name" value="RHODANESE_3"/>
    <property type="match status" value="1"/>
</dbReference>
<sequence>MASTSQISQQLVDFISISIAPIIDLRPESEFRLGHIAGSANFPGSNLFDNLHRLPRKTQPLRLVGYLPLLNQVVQTLEDKGYSIDANLAWNEVFATQLEAMGKFETGNTSAILWKPASIVEYFVDRFSQKQHQQQKVALDLGCGAGRDAVYLALNGWQVTAVDYLPAALEKMQQLALAHRVNVTSAQIDLENSTFPLSDFNRLFDLIVVIRYLHRPLLTQIRDKISPGGYIVYQTFMEGCEVFGKPKNPRFLLKKGELAKVFAGFELLVDKIEYLDDGRPTNIFIARRTED</sequence>
<dbReference type="AlphaFoldDB" id="A0A545T950"/>